<protein>
    <submittedName>
        <fullName evidence="2">Auxin-responsive protein SAUR36</fullName>
    </submittedName>
</protein>
<dbReference type="EMBL" id="QPKB01000008">
    <property type="protein sequence ID" value="RWR90620.1"/>
    <property type="molecule type" value="Genomic_DNA"/>
</dbReference>
<dbReference type="Proteomes" id="UP000283530">
    <property type="component" value="Unassembled WGS sequence"/>
</dbReference>
<evidence type="ECO:0000313" key="3">
    <source>
        <dbReference type="Proteomes" id="UP000283530"/>
    </source>
</evidence>
<dbReference type="GO" id="GO:0009733">
    <property type="term" value="P:response to auxin"/>
    <property type="evidence" value="ECO:0007669"/>
    <property type="project" value="InterPro"/>
</dbReference>
<dbReference type="InterPro" id="IPR003676">
    <property type="entry name" value="SAUR_fam"/>
</dbReference>
<keyword evidence="3" id="KW-1185">Reference proteome</keyword>
<reference evidence="2 3" key="1">
    <citation type="journal article" date="2019" name="Nat. Plants">
        <title>Stout camphor tree genome fills gaps in understanding of flowering plant genome evolution.</title>
        <authorList>
            <person name="Chaw S.M."/>
            <person name="Liu Y.C."/>
            <person name="Wu Y.W."/>
            <person name="Wang H.Y."/>
            <person name="Lin C.I."/>
            <person name="Wu C.S."/>
            <person name="Ke H.M."/>
            <person name="Chang L.Y."/>
            <person name="Hsu C.Y."/>
            <person name="Yang H.T."/>
            <person name="Sudianto E."/>
            <person name="Hsu M.H."/>
            <person name="Wu K.P."/>
            <person name="Wang L.N."/>
            <person name="Leebens-Mack J.H."/>
            <person name="Tsai I.J."/>
        </authorList>
    </citation>
    <scope>NUCLEOTIDE SEQUENCE [LARGE SCALE GENOMIC DNA]</scope>
    <source>
        <strain evidence="3">cv. Chaw 1501</strain>
        <tissue evidence="2">Young leaves</tissue>
    </source>
</reference>
<dbReference type="PANTHER" id="PTHR31175">
    <property type="entry name" value="AUXIN-RESPONSIVE FAMILY PROTEIN"/>
    <property type="match status" value="1"/>
</dbReference>
<proteinExistence type="inferred from homology"/>
<evidence type="ECO:0000256" key="1">
    <source>
        <dbReference type="ARBA" id="ARBA00006974"/>
    </source>
</evidence>
<comment type="similarity">
    <text evidence="1">Belongs to the ARG7 family.</text>
</comment>
<gene>
    <name evidence="2" type="ORF">CKAN_01972200</name>
</gene>
<organism evidence="2 3">
    <name type="scientific">Cinnamomum micranthum f. kanehirae</name>
    <dbReference type="NCBI Taxonomy" id="337451"/>
    <lineage>
        <taxon>Eukaryota</taxon>
        <taxon>Viridiplantae</taxon>
        <taxon>Streptophyta</taxon>
        <taxon>Embryophyta</taxon>
        <taxon>Tracheophyta</taxon>
        <taxon>Spermatophyta</taxon>
        <taxon>Magnoliopsida</taxon>
        <taxon>Magnoliidae</taxon>
        <taxon>Laurales</taxon>
        <taxon>Lauraceae</taxon>
        <taxon>Cinnamomum</taxon>
    </lineage>
</organism>
<dbReference type="OrthoDB" id="1936278at2759"/>
<evidence type="ECO:0000313" key="2">
    <source>
        <dbReference type="EMBL" id="RWR90620.1"/>
    </source>
</evidence>
<sequence>MEFVVYCFKRRLSKNVEKALLTSIASGRCSTPSILQQGQTHQQIPINRLVAMARKWQKIASIRRRRISTVKRGNSTDTQSCSSKSVADKGHFVVYTVDGRRFVVPLEYLKKPVFIELFRMSEDAFGITSNGPITLPCDGVFMDQHTMINSKRLVAMARKWHKIAAIGRRRVSTVKTGNSTDTESCSKSVAEKGHFVLYTIDRRRFMVPLQYLKSPIFVELLRMSEDAFGITSNGPITLPCDGVFMENVISLVRKRNVCKAVEKDLVSTMANQRCSIESSMFHPNYQENNQHILTVYGSPAISKEPHPRRAVINRLVSMARKWQKIVSIGRRQISATKTCSTNTESRSKSVADKGHFVVYAMDGRRFMVPLQYLKSPVFIELLRLSEDAFGIRSNGPITLPCDGVFMENLIPLVRRRNVSKEVERDLVSSIGKQRCSIESSMLDPHYQKTNQHILVHGF</sequence>
<accession>A0A3S3N1Q8</accession>
<dbReference type="Pfam" id="PF02519">
    <property type="entry name" value="Auxin_inducible"/>
    <property type="match status" value="3"/>
</dbReference>
<dbReference type="AlphaFoldDB" id="A0A3S3N1Q8"/>
<dbReference type="PANTHER" id="PTHR31175:SF120">
    <property type="entry name" value="OS09G0547100 PROTEIN"/>
    <property type="match status" value="1"/>
</dbReference>
<comment type="caution">
    <text evidence="2">The sequence shown here is derived from an EMBL/GenBank/DDBJ whole genome shotgun (WGS) entry which is preliminary data.</text>
</comment>
<name>A0A3S3N1Q8_9MAGN</name>